<evidence type="ECO:0000256" key="1">
    <source>
        <dbReference type="SAM" id="MobiDB-lite"/>
    </source>
</evidence>
<organism evidence="3 4">
    <name type="scientific">Nitratireductor mangrovi</name>
    <dbReference type="NCBI Taxonomy" id="2599600"/>
    <lineage>
        <taxon>Bacteria</taxon>
        <taxon>Pseudomonadati</taxon>
        <taxon>Pseudomonadota</taxon>
        <taxon>Alphaproteobacteria</taxon>
        <taxon>Hyphomicrobiales</taxon>
        <taxon>Phyllobacteriaceae</taxon>
        <taxon>Nitratireductor</taxon>
    </lineage>
</organism>
<feature type="chain" id="PRO_5026164680" description="Lipoprotein" evidence="2">
    <location>
        <begin position="16"/>
        <end position="53"/>
    </location>
</feature>
<dbReference type="KEGG" id="niy:FQ775_23920"/>
<proteinExistence type="predicted"/>
<dbReference type="PROSITE" id="PS51257">
    <property type="entry name" value="PROKAR_LIPOPROTEIN"/>
    <property type="match status" value="1"/>
</dbReference>
<accession>A0A6H0DY86</accession>
<dbReference type="Proteomes" id="UP000321389">
    <property type="component" value="Chromosome"/>
</dbReference>
<reference evidence="3" key="1">
    <citation type="submission" date="2020-04" db="EMBL/GenBank/DDBJ databases">
        <title>Nitratireductor sp. nov. isolated from mangrove soil.</title>
        <authorList>
            <person name="Ye Y."/>
        </authorList>
    </citation>
    <scope>NUCLEOTIDE SEQUENCE</scope>
    <source>
        <strain evidence="3">SY7</strain>
    </source>
</reference>
<sequence>MRARFLILVAIGMIAAGCTVTSTLPEQCNTKGPTGRGYGADKQLPPPWCPIGR</sequence>
<keyword evidence="2" id="KW-0732">Signal</keyword>
<dbReference type="RefSeq" id="WP_167812872.1">
    <property type="nucleotide sequence ID" value="NZ_CP042301.2"/>
</dbReference>
<feature type="compositionally biased region" description="Pro residues" evidence="1">
    <location>
        <begin position="44"/>
        <end position="53"/>
    </location>
</feature>
<evidence type="ECO:0000313" key="3">
    <source>
        <dbReference type="EMBL" id="QIS94653.1"/>
    </source>
</evidence>
<keyword evidence="4" id="KW-1185">Reference proteome</keyword>
<evidence type="ECO:0000313" key="4">
    <source>
        <dbReference type="Proteomes" id="UP000321389"/>
    </source>
</evidence>
<evidence type="ECO:0008006" key="5">
    <source>
        <dbReference type="Google" id="ProtNLM"/>
    </source>
</evidence>
<gene>
    <name evidence="3" type="ORF">FQ775_23920</name>
</gene>
<feature type="signal peptide" evidence="2">
    <location>
        <begin position="1"/>
        <end position="15"/>
    </location>
</feature>
<protein>
    <recommendedName>
        <fullName evidence="5">Lipoprotein</fullName>
    </recommendedName>
</protein>
<dbReference type="AlphaFoldDB" id="A0A6H0DY86"/>
<feature type="region of interest" description="Disordered" evidence="1">
    <location>
        <begin position="30"/>
        <end position="53"/>
    </location>
</feature>
<evidence type="ECO:0000256" key="2">
    <source>
        <dbReference type="SAM" id="SignalP"/>
    </source>
</evidence>
<name>A0A6H0DY86_9HYPH</name>
<dbReference type="EMBL" id="CP042301">
    <property type="protein sequence ID" value="QIS94653.1"/>
    <property type="molecule type" value="Genomic_DNA"/>
</dbReference>